<feature type="chain" id="PRO_5043029974" description="CFEM domain-containing protein" evidence="16">
    <location>
        <begin position="25"/>
        <end position="373"/>
    </location>
</feature>
<dbReference type="InterPro" id="IPR008427">
    <property type="entry name" value="Extracellular_membr_CFEM_dom"/>
</dbReference>
<evidence type="ECO:0000256" key="16">
    <source>
        <dbReference type="SAM" id="SignalP"/>
    </source>
</evidence>
<sequence>MPPFHRLLVLSWALSLAICGACNSLQQLPNCSLPCVATVVPLSICDSTKNIYCICKENDLSQTIARCLEGKCSAQETITVMMLEEKACGKPRRDRKSDFFVSLVIGIPAFLMLLITYIVMHALIQLRVDAWTVNSDALVLGLKLLYVVDILHLVTLTLAKMSILIFFLRLFSAPQIRAATHGVLAFIILANVTLVGMQIFQCMPLEANWEAWRLGYSEPFQCINVSYFAIAAAGLNILQELMLITLPMPALAQLEMSRRAKLSAVGLFALGILTTMMSAIRLAFIIPAADSPNITWDYTDSIIWGGIETAFTLTIPCLPAVRALLSRWSATLAPPEPSSQGSNGSHHGPEPPEDGINDIPLQDLPRDHLHPRT</sequence>
<comment type="similarity">
    <text evidence="4">Belongs to the RBT5 family.</text>
</comment>
<keyword evidence="9 15" id="KW-1133">Transmembrane helix</keyword>
<evidence type="ECO:0000259" key="17">
    <source>
        <dbReference type="SMART" id="SM00747"/>
    </source>
</evidence>
<comment type="similarity">
    <text evidence="13">Belongs to the SAT4 family.</text>
</comment>
<keyword evidence="6" id="KW-0336">GPI-anchor</keyword>
<evidence type="ECO:0000256" key="14">
    <source>
        <dbReference type="SAM" id="MobiDB-lite"/>
    </source>
</evidence>
<dbReference type="InterPro" id="IPR049326">
    <property type="entry name" value="Rhodopsin_dom_fungi"/>
</dbReference>
<dbReference type="InterPro" id="IPR052337">
    <property type="entry name" value="SAT4-like"/>
</dbReference>
<evidence type="ECO:0000256" key="12">
    <source>
        <dbReference type="ARBA" id="ARBA00023288"/>
    </source>
</evidence>
<organism evidence="18 19">
    <name type="scientific">Parachaetomium inaequale</name>
    <dbReference type="NCBI Taxonomy" id="2588326"/>
    <lineage>
        <taxon>Eukaryota</taxon>
        <taxon>Fungi</taxon>
        <taxon>Dikarya</taxon>
        <taxon>Ascomycota</taxon>
        <taxon>Pezizomycotina</taxon>
        <taxon>Sordariomycetes</taxon>
        <taxon>Sordariomycetidae</taxon>
        <taxon>Sordariales</taxon>
        <taxon>Chaetomiaceae</taxon>
        <taxon>Parachaetomium</taxon>
    </lineage>
</organism>
<keyword evidence="5" id="KW-0964">Secreted</keyword>
<evidence type="ECO:0000256" key="8">
    <source>
        <dbReference type="ARBA" id="ARBA00022729"/>
    </source>
</evidence>
<evidence type="ECO:0000256" key="1">
    <source>
        <dbReference type="ARBA" id="ARBA00004141"/>
    </source>
</evidence>
<evidence type="ECO:0000256" key="11">
    <source>
        <dbReference type="ARBA" id="ARBA00023157"/>
    </source>
</evidence>
<dbReference type="Pfam" id="PF05730">
    <property type="entry name" value="CFEM"/>
    <property type="match status" value="1"/>
</dbReference>
<keyword evidence="10 15" id="KW-0472">Membrane</keyword>
<protein>
    <recommendedName>
        <fullName evidence="17">CFEM domain-containing protein</fullName>
    </recommendedName>
</protein>
<dbReference type="GO" id="GO:0005576">
    <property type="term" value="C:extracellular region"/>
    <property type="evidence" value="ECO:0007669"/>
    <property type="project" value="UniProtKB-SubCell"/>
</dbReference>
<feature type="region of interest" description="Disordered" evidence="14">
    <location>
        <begin position="333"/>
        <end position="373"/>
    </location>
</feature>
<keyword evidence="12" id="KW-0449">Lipoprotein</keyword>
<feature type="signal peptide" evidence="16">
    <location>
        <begin position="1"/>
        <end position="24"/>
    </location>
</feature>
<comment type="caution">
    <text evidence="18">The sequence shown here is derived from an EMBL/GenBank/DDBJ whole genome shotgun (WGS) entry which is preliminary data.</text>
</comment>
<reference evidence="19" key="1">
    <citation type="journal article" date="2023" name="Mol. Phylogenet. Evol.">
        <title>Genome-scale phylogeny and comparative genomics of the fungal order Sordariales.</title>
        <authorList>
            <person name="Hensen N."/>
            <person name="Bonometti L."/>
            <person name="Westerberg I."/>
            <person name="Brannstrom I.O."/>
            <person name="Guillou S."/>
            <person name="Cros-Aarteil S."/>
            <person name="Calhoun S."/>
            <person name="Haridas S."/>
            <person name="Kuo A."/>
            <person name="Mondo S."/>
            <person name="Pangilinan J."/>
            <person name="Riley R."/>
            <person name="LaButti K."/>
            <person name="Andreopoulos B."/>
            <person name="Lipzen A."/>
            <person name="Chen C."/>
            <person name="Yan M."/>
            <person name="Daum C."/>
            <person name="Ng V."/>
            <person name="Clum A."/>
            <person name="Steindorff A."/>
            <person name="Ohm R.A."/>
            <person name="Martin F."/>
            <person name="Silar P."/>
            <person name="Natvig D.O."/>
            <person name="Lalanne C."/>
            <person name="Gautier V."/>
            <person name="Ament-Velasquez S.L."/>
            <person name="Kruys A."/>
            <person name="Hutchinson M.I."/>
            <person name="Powell A.J."/>
            <person name="Barry K."/>
            <person name="Miller A.N."/>
            <person name="Grigoriev I.V."/>
            <person name="Debuchy R."/>
            <person name="Gladieux P."/>
            <person name="Hiltunen Thoren M."/>
            <person name="Johannesson H."/>
        </authorList>
    </citation>
    <scope>NUCLEOTIDE SEQUENCE [LARGE SCALE GENOMIC DNA]</scope>
    <source>
        <strain evidence="19">CBS 284.82</strain>
    </source>
</reference>
<feature type="domain" description="CFEM" evidence="17">
    <location>
        <begin position="24"/>
        <end position="89"/>
    </location>
</feature>
<evidence type="ECO:0000256" key="7">
    <source>
        <dbReference type="ARBA" id="ARBA00022692"/>
    </source>
</evidence>
<keyword evidence="7 15" id="KW-0812">Transmembrane</keyword>
<proteinExistence type="inferred from homology"/>
<dbReference type="PANTHER" id="PTHR33048">
    <property type="entry name" value="PTH11-LIKE INTEGRAL MEMBRANE PROTEIN (AFU_ORTHOLOGUE AFUA_5G11245)"/>
    <property type="match status" value="1"/>
</dbReference>
<keyword evidence="11" id="KW-1015">Disulfide bond</keyword>
<feature type="transmembrane region" description="Helical" evidence="15">
    <location>
        <begin position="183"/>
        <end position="207"/>
    </location>
</feature>
<evidence type="ECO:0000256" key="5">
    <source>
        <dbReference type="ARBA" id="ARBA00022525"/>
    </source>
</evidence>
<feature type="transmembrane region" description="Helical" evidence="15">
    <location>
        <begin position="144"/>
        <end position="171"/>
    </location>
</feature>
<evidence type="ECO:0000256" key="6">
    <source>
        <dbReference type="ARBA" id="ARBA00022622"/>
    </source>
</evidence>
<keyword evidence="8 16" id="KW-0732">Signal</keyword>
<keyword evidence="19" id="KW-1185">Reference proteome</keyword>
<dbReference type="EMBL" id="MU854336">
    <property type="protein sequence ID" value="KAK4042788.1"/>
    <property type="molecule type" value="Genomic_DNA"/>
</dbReference>
<comment type="subcellular location">
    <subcellularLocation>
        <location evidence="2">Membrane</location>
        <topology evidence="2">Lipid-anchor</topology>
        <topology evidence="2">GPI-anchor</topology>
    </subcellularLocation>
    <subcellularLocation>
        <location evidence="1">Membrane</location>
        <topology evidence="1">Multi-pass membrane protein</topology>
    </subcellularLocation>
    <subcellularLocation>
        <location evidence="3">Secreted</location>
    </subcellularLocation>
</comment>
<feature type="transmembrane region" description="Helical" evidence="15">
    <location>
        <begin position="99"/>
        <end position="124"/>
    </location>
</feature>
<evidence type="ECO:0000313" key="18">
    <source>
        <dbReference type="EMBL" id="KAK4042788.1"/>
    </source>
</evidence>
<dbReference type="AlphaFoldDB" id="A0AAN6SUR4"/>
<evidence type="ECO:0000256" key="10">
    <source>
        <dbReference type="ARBA" id="ARBA00023136"/>
    </source>
</evidence>
<feature type="transmembrane region" description="Helical" evidence="15">
    <location>
        <begin position="227"/>
        <end position="252"/>
    </location>
</feature>
<dbReference type="GO" id="GO:0098552">
    <property type="term" value="C:side of membrane"/>
    <property type="evidence" value="ECO:0007669"/>
    <property type="project" value="UniProtKB-KW"/>
</dbReference>
<evidence type="ECO:0000256" key="15">
    <source>
        <dbReference type="SAM" id="Phobius"/>
    </source>
</evidence>
<dbReference type="Proteomes" id="UP001303115">
    <property type="component" value="Unassembled WGS sequence"/>
</dbReference>
<feature type="transmembrane region" description="Helical" evidence="15">
    <location>
        <begin position="301"/>
        <end position="321"/>
    </location>
</feature>
<evidence type="ECO:0000256" key="9">
    <source>
        <dbReference type="ARBA" id="ARBA00022989"/>
    </source>
</evidence>
<feature type="compositionally biased region" description="Basic and acidic residues" evidence="14">
    <location>
        <begin position="364"/>
        <end position="373"/>
    </location>
</feature>
<evidence type="ECO:0000313" key="19">
    <source>
        <dbReference type="Proteomes" id="UP001303115"/>
    </source>
</evidence>
<dbReference type="Pfam" id="PF20684">
    <property type="entry name" value="Fung_rhodopsin"/>
    <property type="match status" value="1"/>
</dbReference>
<evidence type="ECO:0000256" key="13">
    <source>
        <dbReference type="ARBA" id="ARBA00038359"/>
    </source>
</evidence>
<evidence type="ECO:0000256" key="3">
    <source>
        <dbReference type="ARBA" id="ARBA00004613"/>
    </source>
</evidence>
<gene>
    <name evidence="18" type="ORF">C8A01DRAFT_33183</name>
</gene>
<feature type="transmembrane region" description="Helical" evidence="15">
    <location>
        <begin position="264"/>
        <end position="289"/>
    </location>
</feature>
<dbReference type="SMART" id="SM00747">
    <property type="entry name" value="CFEM"/>
    <property type="match status" value="1"/>
</dbReference>
<keyword evidence="6" id="KW-0325">Glycoprotein</keyword>
<dbReference type="PANTHER" id="PTHR33048:SF47">
    <property type="entry name" value="INTEGRAL MEMBRANE PROTEIN-RELATED"/>
    <property type="match status" value="1"/>
</dbReference>
<evidence type="ECO:0000256" key="2">
    <source>
        <dbReference type="ARBA" id="ARBA00004589"/>
    </source>
</evidence>
<name>A0AAN6SUR4_9PEZI</name>
<evidence type="ECO:0000256" key="4">
    <source>
        <dbReference type="ARBA" id="ARBA00010031"/>
    </source>
</evidence>
<accession>A0AAN6SUR4</accession>